<comment type="similarity">
    <text evidence="7">Belongs to the dihydrofolate reductase family.</text>
</comment>
<sequence length="228" mass="26083">MILTNGHFCTRLFKNWEGFGAAYGKSVLWRMSNNIVAKQHIAMNIIAAVDANCGIGRSNALPWHLPTEYAHFVHVTTSTTDAQKRNAVLMGRKCWESIPARFRPLKGRLNVVLSRTMEPQVSDQLIVAKELDAVLTILHNGPFKDTVETIWNVGGHDIYALGLQHPSLYKLVLTRLDKDFQCDVHFPPIDWAQFERNDDFGASEERHEERGVIWHVTSYTRRKEFGRL</sequence>
<evidence type="ECO:0000256" key="5">
    <source>
        <dbReference type="ARBA" id="ARBA00023002"/>
    </source>
</evidence>
<dbReference type="Proteomes" id="UP000887572">
    <property type="component" value="Unplaced"/>
</dbReference>
<dbReference type="CDD" id="cd00209">
    <property type="entry name" value="DHFR"/>
    <property type="match status" value="1"/>
</dbReference>
<dbReference type="GO" id="GO:0046654">
    <property type="term" value="P:tetrahydrofolate biosynthetic process"/>
    <property type="evidence" value="ECO:0007669"/>
    <property type="project" value="InterPro"/>
</dbReference>
<dbReference type="GO" id="GO:0006730">
    <property type="term" value="P:one-carbon metabolic process"/>
    <property type="evidence" value="ECO:0007669"/>
    <property type="project" value="UniProtKB-KW"/>
</dbReference>
<dbReference type="SUPFAM" id="SSF53597">
    <property type="entry name" value="Dihydrofolate reductase-like"/>
    <property type="match status" value="1"/>
</dbReference>
<accession>A0A914HGZ8</accession>
<dbReference type="GO" id="GO:0046452">
    <property type="term" value="P:dihydrofolate metabolic process"/>
    <property type="evidence" value="ECO:0007669"/>
    <property type="project" value="TreeGrafter"/>
</dbReference>
<name>A0A914HGZ8_GLORO</name>
<dbReference type="PANTHER" id="PTHR48069">
    <property type="entry name" value="DIHYDROFOLATE REDUCTASE"/>
    <property type="match status" value="1"/>
</dbReference>
<evidence type="ECO:0000313" key="10">
    <source>
        <dbReference type="WBParaSite" id="Gr19_v10_g17087.t1"/>
    </source>
</evidence>
<keyword evidence="4" id="KW-0521">NADP</keyword>
<keyword evidence="3" id="KW-0554">One-carbon metabolism</keyword>
<dbReference type="GO" id="GO:0046655">
    <property type="term" value="P:folic acid metabolic process"/>
    <property type="evidence" value="ECO:0007669"/>
    <property type="project" value="TreeGrafter"/>
</dbReference>
<evidence type="ECO:0000256" key="6">
    <source>
        <dbReference type="ARBA" id="ARBA00048873"/>
    </source>
</evidence>
<dbReference type="InterPro" id="IPR024072">
    <property type="entry name" value="DHFR-like_dom_sf"/>
</dbReference>
<dbReference type="AlphaFoldDB" id="A0A914HGZ8"/>
<reference evidence="10" key="1">
    <citation type="submission" date="2022-11" db="UniProtKB">
        <authorList>
            <consortium name="WormBaseParasite"/>
        </authorList>
    </citation>
    <scope>IDENTIFICATION</scope>
</reference>
<dbReference type="InterPro" id="IPR001796">
    <property type="entry name" value="DHFR_dom"/>
</dbReference>
<feature type="domain" description="DHFR" evidence="8">
    <location>
        <begin position="42"/>
        <end position="221"/>
    </location>
</feature>
<dbReference type="GO" id="GO:0005739">
    <property type="term" value="C:mitochondrion"/>
    <property type="evidence" value="ECO:0007669"/>
    <property type="project" value="TreeGrafter"/>
</dbReference>
<keyword evidence="9" id="KW-1185">Reference proteome</keyword>
<dbReference type="GO" id="GO:0050661">
    <property type="term" value="F:NADP binding"/>
    <property type="evidence" value="ECO:0007669"/>
    <property type="project" value="InterPro"/>
</dbReference>
<dbReference type="Pfam" id="PF00186">
    <property type="entry name" value="DHFR_1"/>
    <property type="match status" value="1"/>
</dbReference>
<dbReference type="EC" id="1.5.1.3" evidence="2"/>
<dbReference type="Gene3D" id="3.40.430.10">
    <property type="entry name" value="Dihydrofolate Reductase, subunit A"/>
    <property type="match status" value="1"/>
</dbReference>
<dbReference type="PRINTS" id="PR00070">
    <property type="entry name" value="DHFR"/>
</dbReference>
<proteinExistence type="inferred from homology"/>
<keyword evidence="5" id="KW-0560">Oxidoreductase</keyword>
<evidence type="ECO:0000256" key="3">
    <source>
        <dbReference type="ARBA" id="ARBA00022563"/>
    </source>
</evidence>
<dbReference type="InterPro" id="IPR017925">
    <property type="entry name" value="DHFR_CS"/>
</dbReference>
<protein>
    <recommendedName>
        <fullName evidence="2">dihydrofolate reductase</fullName>
        <ecNumber evidence="2">1.5.1.3</ecNumber>
    </recommendedName>
</protein>
<dbReference type="WBParaSite" id="Gr19_v10_g17087.t1">
    <property type="protein sequence ID" value="Gr19_v10_g17087.t1"/>
    <property type="gene ID" value="Gr19_v10_g17087"/>
</dbReference>
<dbReference type="GO" id="GO:0004146">
    <property type="term" value="F:dihydrofolate reductase activity"/>
    <property type="evidence" value="ECO:0007669"/>
    <property type="project" value="UniProtKB-EC"/>
</dbReference>
<organism evidence="9 10">
    <name type="scientific">Globodera rostochiensis</name>
    <name type="common">Golden nematode worm</name>
    <name type="synonym">Heterodera rostochiensis</name>
    <dbReference type="NCBI Taxonomy" id="31243"/>
    <lineage>
        <taxon>Eukaryota</taxon>
        <taxon>Metazoa</taxon>
        <taxon>Ecdysozoa</taxon>
        <taxon>Nematoda</taxon>
        <taxon>Chromadorea</taxon>
        <taxon>Rhabditida</taxon>
        <taxon>Tylenchina</taxon>
        <taxon>Tylenchomorpha</taxon>
        <taxon>Tylenchoidea</taxon>
        <taxon>Heteroderidae</taxon>
        <taxon>Heteroderinae</taxon>
        <taxon>Globodera</taxon>
    </lineage>
</organism>
<evidence type="ECO:0000256" key="7">
    <source>
        <dbReference type="RuleBase" id="RU004474"/>
    </source>
</evidence>
<dbReference type="PANTHER" id="PTHR48069:SF3">
    <property type="entry name" value="DIHYDROFOLATE REDUCTASE"/>
    <property type="match status" value="1"/>
</dbReference>
<evidence type="ECO:0000256" key="1">
    <source>
        <dbReference type="ARBA" id="ARBA00004903"/>
    </source>
</evidence>
<comment type="pathway">
    <text evidence="1">Cofactor biosynthesis; tetrahydrofolate biosynthesis; 5,6,7,8-tetrahydrofolate from 7,8-dihydrofolate: step 1/1.</text>
</comment>
<dbReference type="PROSITE" id="PS51330">
    <property type="entry name" value="DHFR_2"/>
    <property type="match status" value="1"/>
</dbReference>
<evidence type="ECO:0000259" key="8">
    <source>
        <dbReference type="PROSITE" id="PS51330"/>
    </source>
</evidence>
<comment type="catalytic activity">
    <reaction evidence="6">
        <text>(6S)-5,6,7,8-tetrahydrofolate + NADP(+) = 7,8-dihydrofolate + NADPH + H(+)</text>
        <dbReference type="Rhea" id="RHEA:15009"/>
        <dbReference type="ChEBI" id="CHEBI:15378"/>
        <dbReference type="ChEBI" id="CHEBI:57451"/>
        <dbReference type="ChEBI" id="CHEBI:57453"/>
        <dbReference type="ChEBI" id="CHEBI:57783"/>
        <dbReference type="ChEBI" id="CHEBI:58349"/>
        <dbReference type="EC" id="1.5.1.3"/>
    </reaction>
</comment>
<evidence type="ECO:0000256" key="4">
    <source>
        <dbReference type="ARBA" id="ARBA00022857"/>
    </source>
</evidence>
<dbReference type="PROSITE" id="PS00075">
    <property type="entry name" value="DHFR_1"/>
    <property type="match status" value="1"/>
</dbReference>
<dbReference type="InterPro" id="IPR012259">
    <property type="entry name" value="DHFR"/>
</dbReference>
<evidence type="ECO:0000313" key="9">
    <source>
        <dbReference type="Proteomes" id="UP000887572"/>
    </source>
</evidence>
<evidence type="ECO:0000256" key="2">
    <source>
        <dbReference type="ARBA" id="ARBA00012856"/>
    </source>
</evidence>